<dbReference type="EMBL" id="BSXS01003927">
    <property type="protein sequence ID" value="GME82182.1"/>
    <property type="molecule type" value="Genomic_DNA"/>
</dbReference>
<sequence>MFGADEFEPNQQQHHRHHLHHHHNHAFFKKADENYDEDLEYGITSLPQDTPEDEYKQLSEAMDAQIKSGTAPLTQNNSETLGGFSYLKEPETTAFMTNYSVQNSNPTDIFNSDAPFLKSGTSAMSRGNTYKRFSRTNSLKLNSTSTNNKLLAPLWSKSGRPSPIKIVEGTNLSPIKVGETFEKEYEGRSSSSAMIDDYLVKGSNLHASPVVHTAAMHSPRKYTLEQLIKLKPSALLSCMGDQQGGEMCPTKYMPFKFPDFQGSKDNSEKFQLRIEDELTTIRLSLMNSAQDKVSKCIEIMRFVAISSESINFQNMKIFYLSYGLLVEQIIDANLCVELYSSLSPILSCALYETLITYCINCWNFDFLKANSTLAKLLKDSHITPYVSRKPILYKYILNLLATGHQTAKLIEVLLYFSNPPSPHNLFVILASAEEASQHNPELVGVIQCLRRQITKEHQKCCLGVPSDESDGDGGGGQLNRGGSSSYNYSDAYYDESGVQIVNSGLSGKSKCSLPGSFLSSGYKNYGGRL</sequence>
<name>A0ACB5T5V2_AMBMO</name>
<evidence type="ECO:0000313" key="2">
    <source>
        <dbReference type="Proteomes" id="UP001165064"/>
    </source>
</evidence>
<protein>
    <submittedName>
        <fullName evidence="1">Unnamed protein product</fullName>
    </submittedName>
</protein>
<comment type="caution">
    <text evidence="1">The sequence shown here is derived from an EMBL/GenBank/DDBJ whole genome shotgun (WGS) entry which is preliminary data.</text>
</comment>
<keyword evidence="2" id="KW-1185">Reference proteome</keyword>
<gene>
    <name evidence="1" type="ORF">Amon02_000537000</name>
</gene>
<accession>A0ACB5T5V2</accession>
<evidence type="ECO:0000313" key="1">
    <source>
        <dbReference type="EMBL" id="GME82182.1"/>
    </source>
</evidence>
<dbReference type="Proteomes" id="UP001165064">
    <property type="component" value="Unassembled WGS sequence"/>
</dbReference>
<organism evidence="1 2">
    <name type="scientific">Ambrosiozyma monospora</name>
    <name type="common">Yeast</name>
    <name type="synonym">Endomycopsis monosporus</name>
    <dbReference type="NCBI Taxonomy" id="43982"/>
    <lineage>
        <taxon>Eukaryota</taxon>
        <taxon>Fungi</taxon>
        <taxon>Dikarya</taxon>
        <taxon>Ascomycota</taxon>
        <taxon>Saccharomycotina</taxon>
        <taxon>Pichiomycetes</taxon>
        <taxon>Pichiales</taxon>
        <taxon>Pichiaceae</taxon>
        <taxon>Ambrosiozyma</taxon>
    </lineage>
</organism>
<proteinExistence type="predicted"/>
<reference evidence="1" key="1">
    <citation type="submission" date="2023-04" db="EMBL/GenBank/DDBJ databases">
        <title>Ambrosiozyma monospora NBRC 10751.</title>
        <authorList>
            <person name="Ichikawa N."/>
            <person name="Sato H."/>
            <person name="Tonouchi N."/>
        </authorList>
    </citation>
    <scope>NUCLEOTIDE SEQUENCE</scope>
    <source>
        <strain evidence="1">NBRC 10751</strain>
    </source>
</reference>